<keyword evidence="3" id="KW-1185">Reference proteome</keyword>
<sequence length="106" mass="11163">MSLFLNMSRGPLRWYLLASTPDVANEAPGKNTSLGSRVHNQGQGQVQGETKKRRGKGKANADSNDLVKALNAAKVADSARPVKVSTKSPAAPVPDSGSDSEDEDSE</sequence>
<feature type="region of interest" description="Disordered" evidence="1">
    <location>
        <begin position="23"/>
        <end position="106"/>
    </location>
</feature>
<comment type="caution">
    <text evidence="2">The sequence shown here is derived from an EMBL/GenBank/DDBJ whole genome shotgun (WGS) entry which is preliminary data.</text>
</comment>
<dbReference type="Proteomes" id="UP001147746">
    <property type="component" value="Unassembled WGS sequence"/>
</dbReference>
<organism evidence="2 3">
    <name type="scientific">Penicillium atrosanguineum</name>
    <dbReference type="NCBI Taxonomy" id="1132637"/>
    <lineage>
        <taxon>Eukaryota</taxon>
        <taxon>Fungi</taxon>
        <taxon>Dikarya</taxon>
        <taxon>Ascomycota</taxon>
        <taxon>Pezizomycotina</taxon>
        <taxon>Eurotiomycetes</taxon>
        <taxon>Eurotiomycetidae</taxon>
        <taxon>Eurotiales</taxon>
        <taxon>Aspergillaceae</taxon>
        <taxon>Penicillium</taxon>
    </lineage>
</organism>
<dbReference type="EMBL" id="JAPZBO010000005">
    <property type="protein sequence ID" value="KAJ5315940.1"/>
    <property type="molecule type" value="Genomic_DNA"/>
</dbReference>
<dbReference type="AlphaFoldDB" id="A0A9W9PX87"/>
<evidence type="ECO:0000313" key="3">
    <source>
        <dbReference type="Proteomes" id="UP001147746"/>
    </source>
</evidence>
<protein>
    <submittedName>
        <fullName evidence="2">Uncharacterized protein</fullName>
    </submittedName>
</protein>
<reference evidence="2" key="1">
    <citation type="submission" date="2022-12" db="EMBL/GenBank/DDBJ databases">
        <authorList>
            <person name="Petersen C."/>
        </authorList>
    </citation>
    <scope>NUCLEOTIDE SEQUENCE</scope>
    <source>
        <strain evidence="2">IBT 21472</strain>
    </source>
</reference>
<accession>A0A9W9PX87</accession>
<evidence type="ECO:0000256" key="1">
    <source>
        <dbReference type="SAM" id="MobiDB-lite"/>
    </source>
</evidence>
<reference evidence="2" key="2">
    <citation type="journal article" date="2023" name="IMA Fungus">
        <title>Comparative genomic study of the Penicillium genus elucidates a diverse pangenome and 15 lateral gene transfer events.</title>
        <authorList>
            <person name="Petersen C."/>
            <person name="Sorensen T."/>
            <person name="Nielsen M.R."/>
            <person name="Sondergaard T.E."/>
            <person name="Sorensen J.L."/>
            <person name="Fitzpatrick D.A."/>
            <person name="Frisvad J.C."/>
            <person name="Nielsen K.L."/>
        </authorList>
    </citation>
    <scope>NUCLEOTIDE SEQUENCE</scope>
    <source>
        <strain evidence="2">IBT 21472</strain>
    </source>
</reference>
<feature type="compositionally biased region" description="Polar residues" evidence="1">
    <location>
        <begin position="30"/>
        <end position="48"/>
    </location>
</feature>
<evidence type="ECO:0000313" key="2">
    <source>
        <dbReference type="EMBL" id="KAJ5315940.1"/>
    </source>
</evidence>
<gene>
    <name evidence="2" type="ORF">N7476_006247</name>
</gene>
<name>A0A9W9PX87_9EURO</name>
<proteinExistence type="predicted"/>